<keyword evidence="2" id="KW-1185">Reference proteome</keyword>
<accession>A0AAD7B9G8</accession>
<proteinExistence type="predicted"/>
<evidence type="ECO:0000313" key="1">
    <source>
        <dbReference type="EMBL" id="KAJ7614156.1"/>
    </source>
</evidence>
<organism evidence="1 2">
    <name type="scientific">Roridomyces roridus</name>
    <dbReference type="NCBI Taxonomy" id="1738132"/>
    <lineage>
        <taxon>Eukaryota</taxon>
        <taxon>Fungi</taxon>
        <taxon>Dikarya</taxon>
        <taxon>Basidiomycota</taxon>
        <taxon>Agaricomycotina</taxon>
        <taxon>Agaricomycetes</taxon>
        <taxon>Agaricomycetidae</taxon>
        <taxon>Agaricales</taxon>
        <taxon>Marasmiineae</taxon>
        <taxon>Mycenaceae</taxon>
        <taxon>Roridomyces</taxon>
    </lineage>
</organism>
<sequence>MLVPQELVNLIVCNLAGDAPSLRSCSLAARTFVHPSQSLLFKRIDILPPTRSGDDPCQKFHQTIISSPHLASLVQDLRLVLAVGDQDEPSAAGDPRPSWILSGKTLSLMLPLLRLKHISLIDNARRYASTNRATAGLNWSQLGRSLQSALIAAFCSPSLPSVRLKWVAFSSPRELLSLFCDATSLKLLHLSCIAFDLTHKGDSWPQSRAWRPKLTSIYCFELEGDTFHPYFRNPQIDLSGLTTLTIFASSMNEWSFRPHVIPALENLMLYVPHSLDFKSLVTPRLRSLQAFTSDWSEDLLQFCRVCPRNALLEVLSLDGARTHCTVDLAVLNDAVESLLSDLPSFEMVEFRVLETRGADHQAFLDWSEEVRASLYSLESRHLLVFTKLLGSYMQ</sequence>
<comment type="caution">
    <text evidence="1">The sequence shown here is derived from an EMBL/GenBank/DDBJ whole genome shotgun (WGS) entry which is preliminary data.</text>
</comment>
<reference evidence="1" key="1">
    <citation type="submission" date="2023-03" db="EMBL/GenBank/DDBJ databases">
        <title>Massive genome expansion in bonnet fungi (Mycena s.s.) driven by repeated elements and novel gene families across ecological guilds.</title>
        <authorList>
            <consortium name="Lawrence Berkeley National Laboratory"/>
            <person name="Harder C.B."/>
            <person name="Miyauchi S."/>
            <person name="Viragh M."/>
            <person name="Kuo A."/>
            <person name="Thoen E."/>
            <person name="Andreopoulos B."/>
            <person name="Lu D."/>
            <person name="Skrede I."/>
            <person name="Drula E."/>
            <person name="Henrissat B."/>
            <person name="Morin E."/>
            <person name="Kohler A."/>
            <person name="Barry K."/>
            <person name="LaButti K."/>
            <person name="Morin E."/>
            <person name="Salamov A."/>
            <person name="Lipzen A."/>
            <person name="Mereny Z."/>
            <person name="Hegedus B."/>
            <person name="Baldrian P."/>
            <person name="Stursova M."/>
            <person name="Weitz H."/>
            <person name="Taylor A."/>
            <person name="Grigoriev I.V."/>
            <person name="Nagy L.G."/>
            <person name="Martin F."/>
            <person name="Kauserud H."/>
        </authorList>
    </citation>
    <scope>NUCLEOTIDE SEQUENCE</scope>
    <source>
        <strain evidence="1">9284</strain>
    </source>
</reference>
<name>A0AAD7B9G8_9AGAR</name>
<gene>
    <name evidence="1" type="ORF">FB45DRAFT_1064961</name>
</gene>
<dbReference type="AlphaFoldDB" id="A0AAD7B9G8"/>
<dbReference type="EMBL" id="JARKIF010000027">
    <property type="protein sequence ID" value="KAJ7614156.1"/>
    <property type="molecule type" value="Genomic_DNA"/>
</dbReference>
<protein>
    <submittedName>
        <fullName evidence="1">Uncharacterized protein</fullName>
    </submittedName>
</protein>
<dbReference type="Proteomes" id="UP001221142">
    <property type="component" value="Unassembled WGS sequence"/>
</dbReference>
<evidence type="ECO:0000313" key="2">
    <source>
        <dbReference type="Proteomes" id="UP001221142"/>
    </source>
</evidence>